<feature type="region of interest" description="Disordered" evidence="2">
    <location>
        <begin position="1"/>
        <end position="26"/>
    </location>
</feature>
<evidence type="ECO:0000313" key="3">
    <source>
        <dbReference type="EMBL" id="QLH82540.1"/>
    </source>
</evidence>
<evidence type="ECO:0000313" key="4">
    <source>
        <dbReference type="Proteomes" id="UP000509346"/>
    </source>
</evidence>
<reference evidence="3 4" key="1">
    <citation type="submission" date="2020-07" db="EMBL/GenBank/DDBJ databases">
        <title>Halosimplex litoreum sp. nov. and Halosimplex rubrum sp. nov., isolated from different salt environments.</title>
        <authorList>
            <person name="Cui H."/>
        </authorList>
    </citation>
    <scope>NUCLEOTIDE SEQUENCE [LARGE SCALE GENOMIC DNA]</scope>
    <source>
        <strain evidence="3 4">R2</strain>
    </source>
</reference>
<gene>
    <name evidence="3" type="ORF">HZS54_13345</name>
</gene>
<evidence type="ECO:0000256" key="1">
    <source>
        <dbReference type="ARBA" id="ARBA00008515"/>
    </source>
</evidence>
<organism evidence="3 4">
    <name type="scientific">Halosimplex pelagicum</name>
    <dbReference type="NCBI Taxonomy" id="869886"/>
    <lineage>
        <taxon>Archaea</taxon>
        <taxon>Methanobacteriati</taxon>
        <taxon>Methanobacteriota</taxon>
        <taxon>Stenosarchaea group</taxon>
        <taxon>Halobacteria</taxon>
        <taxon>Halobacteriales</taxon>
        <taxon>Haloarculaceae</taxon>
        <taxon>Halosimplex</taxon>
    </lineage>
</organism>
<dbReference type="OrthoDB" id="213887at2157"/>
<dbReference type="EMBL" id="CP058909">
    <property type="protein sequence ID" value="QLH82540.1"/>
    <property type="molecule type" value="Genomic_DNA"/>
</dbReference>
<sequence length="94" mass="9658">MPTDDAAADGGADAGSDDPSDEDVVEAAAEAADRVVFSRLDRSAVDDLDVTVTFEDGILEVDVYLNAPDASGDPDRVADDAALAARGAVDDLFE</sequence>
<dbReference type="Gene3D" id="3.30.300.100">
    <property type="entry name" value="MTH677-like"/>
    <property type="match status" value="1"/>
</dbReference>
<dbReference type="AlphaFoldDB" id="A0A7D5PEY1"/>
<dbReference type="RefSeq" id="WP_179917613.1">
    <property type="nucleotide sequence ID" value="NZ_CP058909.1"/>
</dbReference>
<feature type="compositionally biased region" description="Acidic residues" evidence="2">
    <location>
        <begin position="15"/>
        <end position="25"/>
    </location>
</feature>
<accession>A0A7D5PEY1</accession>
<dbReference type="GeneID" id="56083592"/>
<proteinExistence type="inferred from homology"/>
<keyword evidence="4" id="KW-1185">Reference proteome</keyword>
<comment type="similarity">
    <text evidence="1">Belongs to the UPF0440 family.</text>
</comment>
<evidence type="ECO:0000256" key="2">
    <source>
        <dbReference type="SAM" id="MobiDB-lite"/>
    </source>
</evidence>
<feature type="compositionally biased region" description="Low complexity" evidence="2">
    <location>
        <begin position="1"/>
        <end position="11"/>
    </location>
</feature>
<dbReference type="KEGG" id="hpel:HZS54_13345"/>
<name>A0A7D5PEY1_9EURY</name>
<dbReference type="Proteomes" id="UP000509346">
    <property type="component" value="Chromosome"/>
</dbReference>
<dbReference type="InterPro" id="IPR024502">
    <property type="entry name" value="DUF3194"/>
</dbReference>
<dbReference type="Pfam" id="PF11419">
    <property type="entry name" value="DUF3194"/>
    <property type="match status" value="1"/>
</dbReference>
<dbReference type="InterPro" id="IPR035954">
    <property type="entry name" value="MTH677-like_sf"/>
</dbReference>
<protein>
    <submittedName>
        <fullName evidence="3">DUF3194 domain-containing protein</fullName>
    </submittedName>
</protein>